<evidence type="ECO:0000256" key="8">
    <source>
        <dbReference type="SAM" id="MobiDB-lite"/>
    </source>
</evidence>
<dbReference type="GO" id="GO:0015031">
    <property type="term" value="P:protein transport"/>
    <property type="evidence" value="ECO:0007669"/>
    <property type="project" value="UniProtKB-KW"/>
</dbReference>
<evidence type="ECO:0000256" key="6">
    <source>
        <dbReference type="ARBA" id="ARBA00023010"/>
    </source>
</evidence>
<protein>
    <submittedName>
        <fullName evidence="9">Twin-arginine translocase TatA/TatE family subunit</fullName>
    </submittedName>
</protein>
<name>A0A7T7I0X9_9ACTN</name>
<dbReference type="Pfam" id="PF02416">
    <property type="entry name" value="TatA_B_E"/>
    <property type="match status" value="1"/>
</dbReference>
<dbReference type="Proteomes" id="UP000595636">
    <property type="component" value="Chromosome"/>
</dbReference>
<keyword evidence="2" id="KW-0813">Transport</keyword>
<keyword evidence="7" id="KW-0472">Membrane</keyword>
<evidence type="ECO:0000256" key="5">
    <source>
        <dbReference type="ARBA" id="ARBA00022989"/>
    </source>
</evidence>
<dbReference type="KEGG" id="slf:JEQ17_05665"/>
<dbReference type="RefSeq" id="WP_200394172.1">
    <property type="nucleotide sequence ID" value="NZ_CP066831.1"/>
</dbReference>
<gene>
    <name evidence="9" type="ORF">JEQ17_05665</name>
</gene>
<comment type="subcellular location">
    <subcellularLocation>
        <location evidence="1">Membrane</location>
        <topology evidence="1">Single-pass membrane protein</topology>
    </subcellularLocation>
</comment>
<keyword evidence="5" id="KW-1133">Transmembrane helix</keyword>
<sequence length="107" mass="10926">MFGLSEIAIILVVVILVLAAKKLPDLARSAGKSARILKAEAAATRDEPAGANGTDGQTAPRVIPGETVGPKHGTAPTDSARPTDTVPRPSAATEPAQPDSGQPRPRD</sequence>
<evidence type="ECO:0000313" key="10">
    <source>
        <dbReference type="Proteomes" id="UP000595636"/>
    </source>
</evidence>
<dbReference type="AlphaFoldDB" id="A0A7T7I0X9"/>
<keyword evidence="10" id="KW-1185">Reference proteome</keyword>
<keyword evidence="6" id="KW-0811">Translocation</keyword>
<evidence type="ECO:0000256" key="7">
    <source>
        <dbReference type="ARBA" id="ARBA00023136"/>
    </source>
</evidence>
<organism evidence="9 10">
    <name type="scientific">Streptomyces liliifuscus</name>
    <dbReference type="NCBI Taxonomy" id="2797636"/>
    <lineage>
        <taxon>Bacteria</taxon>
        <taxon>Bacillati</taxon>
        <taxon>Actinomycetota</taxon>
        <taxon>Actinomycetes</taxon>
        <taxon>Kitasatosporales</taxon>
        <taxon>Streptomycetaceae</taxon>
        <taxon>Streptomyces</taxon>
    </lineage>
</organism>
<evidence type="ECO:0000256" key="2">
    <source>
        <dbReference type="ARBA" id="ARBA00022448"/>
    </source>
</evidence>
<evidence type="ECO:0000313" key="9">
    <source>
        <dbReference type="EMBL" id="QQM39010.1"/>
    </source>
</evidence>
<evidence type="ECO:0000256" key="1">
    <source>
        <dbReference type="ARBA" id="ARBA00004167"/>
    </source>
</evidence>
<accession>A0A7T7I0X9</accession>
<keyword evidence="3" id="KW-0812">Transmembrane</keyword>
<dbReference type="EMBL" id="CP066831">
    <property type="protein sequence ID" value="QQM39010.1"/>
    <property type="molecule type" value="Genomic_DNA"/>
</dbReference>
<dbReference type="Gene3D" id="1.20.5.3310">
    <property type="match status" value="1"/>
</dbReference>
<dbReference type="InterPro" id="IPR003369">
    <property type="entry name" value="TatA/B/E"/>
</dbReference>
<keyword evidence="4" id="KW-0653">Protein transport</keyword>
<feature type="region of interest" description="Disordered" evidence="8">
    <location>
        <begin position="41"/>
        <end position="107"/>
    </location>
</feature>
<reference evidence="9 10" key="1">
    <citation type="submission" date="2020-12" db="EMBL/GenBank/DDBJ databases">
        <title>A novel species.</title>
        <authorList>
            <person name="Li K."/>
        </authorList>
    </citation>
    <scope>NUCLEOTIDE SEQUENCE [LARGE SCALE GENOMIC DNA]</scope>
    <source>
        <strain evidence="9 10">ZYC-3</strain>
    </source>
</reference>
<proteinExistence type="predicted"/>
<evidence type="ECO:0000256" key="3">
    <source>
        <dbReference type="ARBA" id="ARBA00022692"/>
    </source>
</evidence>
<evidence type="ECO:0000256" key="4">
    <source>
        <dbReference type="ARBA" id="ARBA00022927"/>
    </source>
</evidence>
<dbReference type="GO" id="GO:0016020">
    <property type="term" value="C:membrane"/>
    <property type="evidence" value="ECO:0007669"/>
    <property type="project" value="UniProtKB-ARBA"/>
</dbReference>